<evidence type="ECO:0000256" key="3">
    <source>
        <dbReference type="ARBA" id="ARBA00022857"/>
    </source>
</evidence>
<dbReference type="HAMAP" id="MF_00361">
    <property type="entry name" value="NAD_kinase"/>
    <property type="match status" value="1"/>
</dbReference>
<dbReference type="GO" id="GO:0046872">
    <property type="term" value="F:metal ion binding"/>
    <property type="evidence" value="ECO:0007669"/>
    <property type="project" value="UniProtKB-UniRule"/>
</dbReference>
<dbReference type="InterPro" id="IPR017437">
    <property type="entry name" value="ATP-NAD_kinase_PpnK-typ_C"/>
</dbReference>
<sequence length="289" mass="30907">MNILIIRNSANPDAFAASDALCRYLDSRGIAHAETESLPLSIESLSEERRALSVPAFDMVVSLGGDGTMLHSARLVGESKVPILGINFGHLGFLVDSPADGVEAIVAAAIAGDVEREERASLTIELTTAEGVRLAPRFALNELAVTRGALGRVISFDVAISGTHLMELRGDGLIVSTATGSTGYALSAGGPLVAPDFRGLIVVPLVPHTLQSRTVVTDPDDVVHIDLTRNPESREASLFVDGELITPDEPIEHATIRRTPTPTVLLRYKRENFYREIAGTFFGTKDQRG</sequence>
<dbReference type="GO" id="GO:0003951">
    <property type="term" value="F:NAD+ kinase activity"/>
    <property type="evidence" value="ECO:0007669"/>
    <property type="project" value="UniProtKB-UniRule"/>
</dbReference>
<dbReference type="EC" id="2.7.1.23" evidence="6"/>
<feature type="binding site" evidence="6">
    <location>
        <position position="206"/>
    </location>
    <ligand>
        <name>NAD(+)</name>
        <dbReference type="ChEBI" id="CHEBI:57540"/>
    </ligand>
</feature>
<dbReference type="PANTHER" id="PTHR20275:SF0">
    <property type="entry name" value="NAD KINASE"/>
    <property type="match status" value="1"/>
</dbReference>
<protein>
    <recommendedName>
        <fullName evidence="6">NAD kinase</fullName>
        <ecNumber evidence="6">2.7.1.23</ecNumber>
    </recommendedName>
    <alternativeName>
        <fullName evidence="6">ATP-dependent NAD kinase</fullName>
    </alternativeName>
</protein>
<keyword evidence="4 6" id="KW-0520">NAD</keyword>
<comment type="caution">
    <text evidence="6">Lacks conserved residue(s) required for the propagation of feature annotation.</text>
</comment>
<keyword evidence="6" id="KW-0067">ATP-binding</keyword>
<gene>
    <name evidence="6" type="primary">nadK</name>
    <name evidence="7" type="ORF">HMPREF0762_00551</name>
</gene>
<dbReference type="STRING" id="649764.HMPREF0762_00551"/>
<evidence type="ECO:0000313" key="7">
    <source>
        <dbReference type="EMBL" id="EEZ61914.1"/>
    </source>
</evidence>
<dbReference type="Pfam" id="PF20143">
    <property type="entry name" value="NAD_kinase_C"/>
    <property type="match status" value="1"/>
</dbReference>
<feature type="binding site" evidence="6">
    <location>
        <begin position="182"/>
        <end position="187"/>
    </location>
    <ligand>
        <name>NAD(+)</name>
        <dbReference type="ChEBI" id="CHEBI:57540"/>
    </ligand>
</feature>
<keyword evidence="6" id="KW-0963">Cytoplasm</keyword>
<feature type="binding site" evidence="6">
    <location>
        <position position="71"/>
    </location>
    <ligand>
        <name>NAD(+)</name>
        <dbReference type="ChEBI" id="CHEBI:57540"/>
    </ligand>
</feature>
<accession>D0WF44</accession>
<feature type="active site" description="Proton acceptor" evidence="6">
    <location>
        <position position="66"/>
    </location>
</feature>
<dbReference type="InterPro" id="IPR017438">
    <property type="entry name" value="ATP-NAD_kinase_N"/>
</dbReference>
<dbReference type="Proteomes" id="UP000006001">
    <property type="component" value="Unassembled WGS sequence"/>
</dbReference>
<feature type="binding site" evidence="6">
    <location>
        <position position="152"/>
    </location>
    <ligand>
        <name>NAD(+)</name>
        <dbReference type="ChEBI" id="CHEBI:57540"/>
    </ligand>
</feature>
<evidence type="ECO:0000256" key="1">
    <source>
        <dbReference type="ARBA" id="ARBA00022679"/>
    </source>
</evidence>
<keyword evidence="6" id="KW-0547">Nucleotide-binding</keyword>
<feature type="binding site" evidence="6">
    <location>
        <begin position="66"/>
        <end position="67"/>
    </location>
    <ligand>
        <name>NAD(+)</name>
        <dbReference type="ChEBI" id="CHEBI:57540"/>
    </ligand>
</feature>
<name>D0WF44_SLAES</name>
<comment type="subcellular location">
    <subcellularLocation>
        <location evidence="6">Cytoplasm</location>
    </subcellularLocation>
</comment>
<feature type="binding site" evidence="6">
    <location>
        <position position="169"/>
    </location>
    <ligand>
        <name>NAD(+)</name>
        <dbReference type="ChEBI" id="CHEBI:57540"/>
    </ligand>
</feature>
<evidence type="ECO:0000313" key="8">
    <source>
        <dbReference type="Proteomes" id="UP000006001"/>
    </source>
</evidence>
<dbReference type="Pfam" id="PF01513">
    <property type="entry name" value="NAD_kinase"/>
    <property type="match status" value="1"/>
</dbReference>
<evidence type="ECO:0000256" key="5">
    <source>
        <dbReference type="ARBA" id="ARBA00047925"/>
    </source>
</evidence>
<comment type="similarity">
    <text evidence="6">Belongs to the NAD kinase family.</text>
</comment>
<dbReference type="GeneID" id="85007171"/>
<dbReference type="InterPro" id="IPR016064">
    <property type="entry name" value="NAD/diacylglycerol_kinase_sf"/>
</dbReference>
<evidence type="ECO:0000256" key="6">
    <source>
        <dbReference type="HAMAP-Rule" id="MF_00361"/>
    </source>
</evidence>
<comment type="cofactor">
    <cofactor evidence="6">
        <name>a divalent metal cation</name>
        <dbReference type="ChEBI" id="CHEBI:60240"/>
    </cofactor>
</comment>
<comment type="function">
    <text evidence="6">Involved in the regulation of the intracellular balance of NAD and NADP, and is a key enzyme in the biosynthesis of NADP. Catalyzes specifically the phosphorylation on 2'-hydroxyl of the adenosine moiety of NAD to yield NADP.</text>
</comment>
<keyword evidence="1 6" id="KW-0808">Transferase</keyword>
<comment type="caution">
    <text evidence="7">The sequence shown here is derived from an EMBL/GenBank/DDBJ whole genome shotgun (WGS) entry which is preliminary data.</text>
</comment>
<dbReference type="EMBL" id="ACUX02000005">
    <property type="protein sequence ID" value="EEZ61914.1"/>
    <property type="molecule type" value="Genomic_DNA"/>
</dbReference>
<proteinExistence type="inferred from homology"/>
<keyword evidence="2 6" id="KW-0418">Kinase</keyword>
<dbReference type="GO" id="GO:0005524">
    <property type="term" value="F:ATP binding"/>
    <property type="evidence" value="ECO:0007669"/>
    <property type="project" value="UniProtKB-KW"/>
</dbReference>
<comment type="catalytic activity">
    <reaction evidence="5 6">
        <text>NAD(+) + ATP = ADP + NADP(+) + H(+)</text>
        <dbReference type="Rhea" id="RHEA:18629"/>
        <dbReference type="ChEBI" id="CHEBI:15378"/>
        <dbReference type="ChEBI" id="CHEBI:30616"/>
        <dbReference type="ChEBI" id="CHEBI:57540"/>
        <dbReference type="ChEBI" id="CHEBI:58349"/>
        <dbReference type="ChEBI" id="CHEBI:456216"/>
        <dbReference type="EC" id="2.7.1.23"/>
    </reaction>
</comment>
<keyword evidence="8" id="KW-1185">Reference proteome</keyword>
<reference evidence="7" key="1">
    <citation type="submission" date="2009-10" db="EMBL/GenBank/DDBJ databases">
        <authorList>
            <person name="Weinstock G."/>
            <person name="Sodergren E."/>
            <person name="Clifton S."/>
            <person name="Fulton L."/>
            <person name="Fulton B."/>
            <person name="Courtney L."/>
            <person name="Fronick C."/>
            <person name="Harrison M."/>
            <person name="Strong C."/>
            <person name="Farmer C."/>
            <person name="Delahaunty K."/>
            <person name="Markovic C."/>
            <person name="Hall O."/>
            <person name="Minx P."/>
            <person name="Tomlinson C."/>
            <person name="Mitreva M."/>
            <person name="Nelson J."/>
            <person name="Hou S."/>
            <person name="Wollam A."/>
            <person name="Pepin K.H."/>
            <person name="Johnson M."/>
            <person name="Bhonagiri V."/>
            <person name="Nash W.E."/>
            <person name="Warren W."/>
            <person name="Chinwalla A."/>
            <person name="Mardis E.R."/>
            <person name="Wilson R.K."/>
        </authorList>
    </citation>
    <scope>NUCLEOTIDE SEQUENCE [LARGE SCALE GENOMIC DNA]</scope>
    <source>
        <strain evidence="7">ATCC 700122</strain>
    </source>
</reference>
<dbReference type="eggNOG" id="COG0061">
    <property type="taxonomic scope" value="Bacteria"/>
</dbReference>
<dbReference type="Gene3D" id="3.40.50.10330">
    <property type="entry name" value="Probable inorganic polyphosphate/atp-NAD kinase, domain 1"/>
    <property type="match status" value="1"/>
</dbReference>
<evidence type="ECO:0000256" key="2">
    <source>
        <dbReference type="ARBA" id="ARBA00022777"/>
    </source>
</evidence>
<dbReference type="PANTHER" id="PTHR20275">
    <property type="entry name" value="NAD KINASE"/>
    <property type="match status" value="1"/>
</dbReference>
<dbReference type="OrthoDB" id="9774737at2"/>
<evidence type="ECO:0000256" key="4">
    <source>
        <dbReference type="ARBA" id="ARBA00023027"/>
    </source>
</evidence>
<dbReference type="AlphaFoldDB" id="D0WF44"/>
<dbReference type="GO" id="GO:0051287">
    <property type="term" value="F:NAD binding"/>
    <property type="evidence" value="ECO:0007669"/>
    <property type="project" value="UniProtKB-ARBA"/>
</dbReference>
<dbReference type="InterPro" id="IPR002504">
    <property type="entry name" value="NADK"/>
</dbReference>
<dbReference type="GO" id="GO:0005737">
    <property type="term" value="C:cytoplasm"/>
    <property type="evidence" value="ECO:0007669"/>
    <property type="project" value="UniProtKB-SubCell"/>
</dbReference>
<dbReference type="GO" id="GO:0019674">
    <property type="term" value="P:NAD+ metabolic process"/>
    <property type="evidence" value="ECO:0007669"/>
    <property type="project" value="InterPro"/>
</dbReference>
<feature type="binding site" evidence="6">
    <location>
        <position position="171"/>
    </location>
    <ligand>
        <name>NAD(+)</name>
        <dbReference type="ChEBI" id="CHEBI:57540"/>
    </ligand>
</feature>
<organism evidence="7 8">
    <name type="scientific">Slackia exigua (strain ATCC 700122 / DSM 15923 / CIP 105133 / JCM 11022 / KCTC 5966 / S-7)</name>
    <dbReference type="NCBI Taxonomy" id="649764"/>
    <lineage>
        <taxon>Bacteria</taxon>
        <taxon>Bacillati</taxon>
        <taxon>Actinomycetota</taxon>
        <taxon>Coriobacteriia</taxon>
        <taxon>Eggerthellales</taxon>
        <taxon>Eggerthellaceae</taxon>
        <taxon>Slackia</taxon>
    </lineage>
</organism>
<dbReference type="Gene3D" id="2.60.200.30">
    <property type="entry name" value="Probable inorganic polyphosphate/atp-NAD kinase, domain 2"/>
    <property type="match status" value="1"/>
</dbReference>
<dbReference type="RefSeq" id="WP_006361805.1">
    <property type="nucleotide sequence ID" value="NZ_GG700630.1"/>
</dbReference>
<dbReference type="HOGENOM" id="CLU_008831_0_0_11"/>
<feature type="binding site" evidence="6">
    <location>
        <begin position="141"/>
        <end position="142"/>
    </location>
    <ligand>
        <name>NAD(+)</name>
        <dbReference type="ChEBI" id="CHEBI:57540"/>
    </ligand>
</feature>
<keyword evidence="3 6" id="KW-0521">NADP</keyword>
<dbReference type="SUPFAM" id="SSF111331">
    <property type="entry name" value="NAD kinase/diacylglycerol kinase-like"/>
    <property type="match status" value="1"/>
</dbReference>
<dbReference type="GO" id="GO:0006741">
    <property type="term" value="P:NADP+ biosynthetic process"/>
    <property type="evidence" value="ECO:0007669"/>
    <property type="project" value="UniProtKB-UniRule"/>
</dbReference>